<keyword evidence="2" id="KW-1185">Reference proteome</keyword>
<feature type="non-terminal residue" evidence="1">
    <location>
        <position position="1"/>
    </location>
</feature>
<gene>
    <name evidence="1" type="ORF">SCF082_LOCUS38646</name>
</gene>
<name>A0ABP0Q290_9DINO</name>
<protein>
    <submittedName>
        <fullName evidence="1">Mitochondrial</fullName>
    </submittedName>
</protein>
<dbReference type="EMBL" id="CAXAMM010038805">
    <property type="protein sequence ID" value="CAK9081129.1"/>
    <property type="molecule type" value="Genomic_DNA"/>
</dbReference>
<accession>A0ABP0Q290</accession>
<proteinExistence type="predicted"/>
<evidence type="ECO:0000313" key="2">
    <source>
        <dbReference type="Proteomes" id="UP001642464"/>
    </source>
</evidence>
<organism evidence="1 2">
    <name type="scientific">Durusdinium trenchii</name>
    <dbReference type="NCBI Taxonomy" id="1381693"/>
    <lineage>
        <taxon>Eukaryota</taxon>
        <taxon>Sar</taxon>
        <taxon>Alveolata</taxon>
        <taxon>Dinophyceae</taxon>
        <taxon>Suessiales</taxon>
        <taxon>Symbiodiniaceae</taxon>
        <taxon>Durusdinium</taxon>
    </lineage>
</organism>
<evidence type="ECO:0000313" key="1">
    <source>
        <dbReference type="EMBL" id="CAK9081129.1"/>
    </source>
</evidence>
<sequence length="130" mass="15028">GQFFEYIQGQLGDHPAGRVHSECQEEFQKRFAKSCLHCRQPVIRMGGFSGRHFNYQEGHFSASHGTGPVHEECHEAFLRRWAPSCSQCKEPLLKSSRFSGRIFEYGRGQNGVKQAVHEECQVDFERARRR</sequence>
<reference evidence="1 2" key="1">
    <citation type="submission" date="2024-02" db="EMBL/GenBank/DDBJ databases">
        <authorList>
            <person name="Chen Y."/>
            <person name="Shah S."/>
            <person name="Dougan E. K."/>
            <person name="Thang M."/>
            <person name="Chan C."/>
        </authorList>
    </citation>
    <scope>NUCLEOTIDE SEQUENCE [LARGE SCALE GENOMIC DNA]</scope>
</reference>
<comment type="caution">
    <text evidence="1">The sequence shown here is derived from an EMBL/GenBank/DDBJ whole genome shotgun (WGS) entry which is preliminary data.</text>
</comment>
<dbReference type="Proteomes" id="UP001642464">
    <property type="component" value="Unassembled WGS sequence"/>
</dbReference>